<feature type="compositionally biased region" description="Low complexity" evidence="1">
    <location>
        <begin position="1977"/>
        <end position="1994"/>
    </location>
</feature>
<proteinExistence type="predicted"/>
<feature type="region of interest" description="Disordered" evidence="1">
    <location>
        <begin position="1"/>
        <end position="35"/>
    </location>
</feature>
<evidence type="ECO:0000313" key="2">
    <source>
        <dbReference type="EMBL" id="CAK0793316.1"/>
    </source>
</evidence>
<feature type="compositionally biased region" description="Gly residues" evidence="1">
    <location>
        <begin position="2073"/>
        <end position="2086"/>
    </location>
</feature>
<feature type="region of interest" description="Disordered" evidence="1">
    <location>
        <begin position="2160"/>
        <end position="2254"/>
    </location>
</feature>
<feature type="compositionally biased region" description="Low complexity" evidence="1">
    <location>
        <begin position="149"/>
        <end position="162"/>
    </location>
</feature>
<feature type="region of interest" description="Disordered" evidence="1">
    <location>
        <begin position="128"/>
        <end position="228"/>
    </location>
</feature>
<feature type="region of interest" description="Disordered" evidence="1">
    <location>
        <begin position="2307"/>
        <end position="2379"/>
    </location>
</feature>
<dbReference type="InterPro" id="IPR036397">
    <property type="entry name" value="RNaseH_sf"/>
</dbReference>
<protein>
    <recommendedName>
        <fullName evidence="4">Calmodulin</fullName>
    </recommendedName>
</protein>
<dbReference type="EMBL" id="CAUYUJ010000936">
    <property type="protein sequence ID" value="CAK0793316.1"/>
    <property type="molecule type" value="Genomic_DNA"/>
</dbReference>
<comment type="caution">
    <text evidence="2">The sequence shown here is derived from an EMBL/GenBank/DDBJ whole genome shotgun (WGS) entry which is preliminary data.</text>
</comment>
<evidence type="ECO:0008006" key="4">
    <source>
        <dbReference type="Google" id="ProtNLM"/>
    </source>
</evidence>
<organism evidence="2 3">
    <name type="scientific">Prorocentrum cordatum</name>
    <dbReference type="NCBI Taxonomy" id="2364126"/>
    <lineage>
        <taxon>Eukaryota</taxon>
        <taxon>Sar</taxon>
        <taxon>Alveolata</taxon>
        <taxon>Dinophyceae</taxon>
        <taxon>Prorocentrales</taxon>
        <taxon>Prorocentraceae</taxon>
        <taxon>Prorocentrum</taxon>
    </lineage>
</organism>
<reference evidence="2" key="1">
    <citation type="submission" date="2023-10" db="EMBL/GenBank/DDBJ databases">
        <authorList>
            <person name="Chen Y."/>
            <person name="Shah S."/>
            <person name="Dougan E. K."/>
            <person name="Thang M."/>
            <person name="Chan C."/>
        </authorList>
    </citation>
    <scope>NUCLEOTIDE SEQUENCE [LARGE SCALE GENOMIC DNA]</scope>
</reference>
<feature type="compositionally biased region" description="Basic residues" evidence="1">
    <location>
        <begin position="2174"/>
        <end position="2188"/>
    </location>
</feature>
<feature type="non-terminal residue" evidence="2">
    <location>
        <position position="2379"/>
    </location>
</feature>
<gene>
    <name evidence="2" type="ORF">PCOR1329_LOCUS3653</name>
</gene>
<sequence>MAPLRRRAPAQSACTAEGGLPVEQPAKQGKDGEKRGDVVTVYEHDSDEGVFVVDDGKTEDVVEEETFECDVCDDGSQRPLYVGGCSNDDDECDCELTVDEEDKDQDIDDLCEAYTAARDDMDDVIEAYRRLTAMPKDEVMPEESPEEQPPAAAETEEPQVQPNPDDREGGAEVAPPAEVPAAPPSDEMAADTKVHRRLAGKRAVSPAEVRPPKAPKVEPEGPLPIPQAKMPRLSEDVCSVLLASVVSDTVEDEKELRVLYVNSEDPEVLEGMESVMESLRVPAQHSYEGVPGGSTAGTALRAPAAAAPHLGASGSRLFEEQQVATLQELLARHLRAQGAPRAAAWLAGRGAAGLPAASQAGEVARERLAIGAAEEKERVKEYKQKQWKRIYQLAELIISLKAAGKSAAIETTEVSVLKAAILQLLPQAEQQKSISKRAEILKDKIQRVEKQLGAFTVDIYNCMFGRNENSLNLFQIGDLARVSAVASQHHAGMEIDSPNAHVDHTVSQPATAANCQVKHVPTLPELFDQVQWRLQLSWDYRGMLLHPFADLALRMHPPRPSTDQATHHVYTDASLYSKSPELAAFALAHVTQDSTGFACQGYVAARAATSHSFDNMAEQTHSTEVELLGAVWAAIFSLQLPFDEQVYIICDNMAAVDKALSRVRLVSELDKMAATVPRDVQCVRPISVVQEPGHQDYPWNEAVDSISRHFTKESTVPPDLPQVPRQALRYTVDAEWQFTRSAEPVQDIFGYSSKMILCYWLASSEVTDVSGSIGPTDSLDFNGFELQKISNQYSMKITNTFLPHEHPETFRAKCGTLHRLDYILLQGSIHACVKTCYVMTDLDLGGKSPDHWPVVVTIEAAKYYTTPEAGRKRLDRQKLADPIRRNKFRQALLEMPVPPWATDINQQVDDFNCKINQLTAELFAEDRFSPRKPYIKTGTMALIRLLRFNGKQAKRCDHTLLPQRFKQDGSVIASELEWAETLRRHFAQLEDGYECTASALQTEYNQLSLNHALGFPRSSSAIPSPTWLATRIRGVKAHRAPGHDLVQNAVPKAAPEAVLPHILAITAKTGLLVQEAVIHKAGLACGLHKGKSDRMTAEMYRSIMLNSDVIKHHHAFLRAAMSDCIEMLMVDSQTGGIKGRCVGMASQMVRVFRHIAKARKFIAIVLFVDLVAAFYSLLRQAGIPLKGTEKYINQVLDNALALAHPLLEVVLAAPVLVDPRVDQHLVAQVIEAHRLTHFRVPGDTQWIVSQRSSRAGNPLADFFFNAVYARPLRGIRFDMQQAGIAMDLKDCIDASEQVFSQGLTVESDAFTDSTFVDDSGFCSPCYDPTAVRDQVSLLGRIVRKHMLGSGFQLHFGKGKTAAVISYNGEGSLHAKRTMAKFSAIALDSTSNDRIVLEQAYKHVGGIYHGDESTGQEVARRKNKHSTALRPLRASVIKPEIAMKDKLKYIDALCSTHLFFQAETWDKISASCTTKLNHALLSGYRVGTRKLHSLLTVGRIADSEVLVIANRMEFCDVLRFRRLRSVARLVHSGSSTLRLLLDATLGVAGVLVHQVSVAHRAASIWQLESVKALAALPEASSVTFDVADFGGLRSSFGQALAVHCPHLSAAMLQRGLVARPAAALEDNNWVLPRPFLVLLGEAFLEAQPALCGGGALQWPTDPFLEAMLLPPERYPEVPSDEDQAWANPFDFLVTRRIRVVADAAAASDFAESMRQVAARAGGAAAAAVALDAEWRPDGAGAAQSAPALLQVACQEGPVQVWLLDLKWLCCRETPPRSAGQLCGPRWTRPWAACCAPTACACSGSPSRGTWTGSLRCQAWTASCRCAARWTSPTPAPRRKAPERPPGSGPGWRRGCEAGRGTRWTRASSAPTGSGARSAPRRWRTRPPTRPACSSWRRGHRSARPGRAGGEGDGALARERRPRRGRGRPSSGQPRGDRRRGAGGVVRGARRGAERCERGVLESAGLLQAGAVGGGGRSGRQLGPERPVPRAVAPEAAEQRPEGRRRGGGGRRGPPRADPGRRAAGHQVAGQLAGRVTPPAPHGLPARGRRALRHPPWPGAPRAPEAWRPRPGPAGAPGRGRGPAGFGGAPRVAAAAAGARGRAAGARGRRGRRVRVAAEPCQLPGLAGRRRLPARPPERPLACWRRPGGPAGALQGHRGALARGAGAQAPDDGGHRLRGGRRAAAHRRHGAAGPAAREDRRVPAGHRLSPRGRAGQADRDAGGANRRGLPGRALPAPRQGRGRAVLGAPGGVQPAGGPEFRGLPLRHLQLEQLVDAAARRRGGPRSPSGVGGGVRLLPVRAVRADLLGGGEVQQHHGLPESSGRGARRPRAQRRPPRWPFGGGGTEPPPAPKLAMQRQWRQAPRCSSPVAGRRLRAGSGLP</sequence>
<feature type="region of interest" description="Disordered" evidence="1">
    <location>
        <begin position="1829"/>
        <end position="1953"/>
    </location>
</feature>
<feature type="region of interest" description="Disordered" evidence="1">
    <location>
        <begin position="1967"/>
        <end position="2091"/>
    </location>
</feature>
<dbReference type="Gene3D" id="3.30.420.10">
    <property type="entry name" value="Ribonuclease H-like superfamily/Ribonuclease H"/>
    <property type="match status" value="1"/>
</dbReference>
<keyword evidence="3" id="KW-1185">Reference proteome</keyword>
<name>A0ABN9PNL5_9DINO</name>
<feature type="compositionally biased region" description="Basic residues" evidence="1">
    <location>
        <begin position="2323"/>
        <end position="2334"/>
    </location>
</feature>
<accession>A0ABN9PNL5</accession>
<dbReference type="Proteomes" id="UP001189429">
    <property type="component" value="Unassembled WGS sequence"/>
</dbReference>
<evidence type="ECO:0000256" key="1">
    <source>
        <dbReference type="SAM" id="MobiDB-lite"/>
    </source>
</evidence>
<evidence type="ECO:0000313" key="3">
    <source>
        <dbReference type="Proteomes" id="UP001189429"/>
    </source>
</evidence>